<evidence type="ECO:0000259" key="1">
    <source>
        <dbReference type="Pfam" id="PF00149"/>
    </source>
</evidence>
<gene>
    <name evidence="2" type="primary">prpE</name>
    <name evidence="2" type="ORF">ACFSUO_02260</name>
</gene>
<keyword evidence="3" id="KW-1185">Reference proteome</keyword>
<protein>
    <submittedName>
        <fullName evidence="2">Bis(5'-nucleosyl)-tetraphosphatase PrpE</fullName>
    </submittedName>
</protein>
<organism evidence="2 3">
    <name type="scientific">Lentibacillus juripiscarius</name>
    <dbReference type="NCBI Taxonomy" id="257446"/>
    <lineage>
        <taxon>Bacteria</taxon>
        <taxon>Bacillati</taxon>
        <taxon>Bacillota</taxon>
        <taxon>Bacilli</taxon>
        <taxon>Bacillales</taxon>
        <taxon>Bacillaceae</taxon>
        <taxon>Lentibacillus</taxon>
    </lineage>
</organism>
<dbReference type="Gene3D" id="3.60.21.10">
    <property type="match status" value="1"/>
</dbReference>
<accession>A0ABW5V1G4</accession>
<dbReference type="InterPro" id="IPR029052">
    <property type="entry name" value="Metallo-depent_PP-like"/>
</dbReference>
<dbReference type="NCBIfam" id="NF010148">
    <property type="entry name" value="PRK13625.1"/>
    <property type="match status" value="1"/>
</dbReference>
<sequence>MKYDIIGDVHGCLEELVDLFKTLGYLREKQIFIHPDGRIPVFIGDLTDRGPQSVETIRLVYSMVVDHQKALYVPGNHCNKLYRYFLGNNVKLKHGLETTAAEYKKLPNKEQSQIRQQFMELYDRAPLYLELPDVKAVVAHAGIKEDYIGRHDKKVKTFVLYGDITGQFDEQGRPVRRDWAQQYNGAQWIVYGHTPVKAPRTVNKTINIDTGCVFGNQLTAFRLPEEQTVSVSSKQPYVEEKFRSFD</sequence>
<proteinExistence type="predicted"/>
<dbReference type="InterPro" id="IPR050126">
    <property type="entry name" value="Ap4A_hydrolase"/>
</dbReference>
<comment type="caution">
    <text evidence="2">The sequence shown here is derived from an EMBL/GenBank/DDBJ whole genome shotgun (WGS) entry which is preliminary data.</text>
</comment>
<dbReference type="PANTHER" id="PTHR42850">
    <property type="entry name" value="METALLOPHOSPHOESTERASE"/>
    <property type="match status" value="1"/>
</dbReference>
<dbReference type="InterPro" id="IPR041780">
    <property type="entry name" value="MPP_PrpE-like"/>
</dbReference>
<dbReference type="CDD" id="cd07423">
    <property type="entry name" value="MPP_Prp_like"/>
    <property type="match status" value="1"/>
</dbReference>
<evidence type="ECO:0000313" key="2">
    <source>
        <dbReference type="EMBL" id="MFD2759812.1"/>
    </source>
</evidence>
<feature type="domain" description="Calcineurin-like phosphoesterase" evidence="1">
    <location>
        <begin position="1"/>
        <end position="196"/>
    </location>
</feature>
<name>A0ABW5V1G4_9BACI</name>
<dbReference type="InterPro" id="IPR006186">
    <property type="entry name" value="Ser/Thr-sp_prot-phosphatase"/>
</dbReference>
<dbReference type="SUPFAM" id="SSF56300">
    <property type="entry name" value="Metallo-dependent phosphatases"/>
    <property type="match status" value="1"/>
</dbReference>
<dbReference type="PRINTS" id="PR00114">
    <property type="entry name" value="STPHPHTASE"/>
</dbReference>
<reference evidence="3" key="1">
    <citation type="journal article" date="2019" name="Int. J. Syst. Evol. Microbiol.">
        <title>The Global Catalogue of Microorganisms (GCM) 10K type strain sequencing project: providing services to taxonomists for standard genome sequencing and annotation.</title>
        <authorList>
            <consortium name="The Broad Institute Genomics Platform"/>
            <consortium name="The Broad Institute Genome Sequencing Center for Infectious Disease"/>
            <person name="Wu L."/>
            <person name="Ma J."/>
        </authorList>
    </citation>
    <scope>NUCLEOTIDE SEQUENCE [LARGE SCALE GENOMIC DNA]</scope>
    <source>
        <strain evidence="3">TISTR 1535</strain>
    </source>
</reference>
<dbReference type="Proteomes" id="UP001597502">
    <property type="component" value="Unassembled WGS sequence"/>
</dbReference>
<evidence type="ECO:0000313" key="3">
    <source>
        <dbReference type="Proteomes" id="UP001597502"/>
    </source>
</evidence>
<dbReference type="EMBL" id="JBHUNA010000003">
    <property type="protein sequence ID" value="MFD2759812.1"/>
    <property type="molecule type" value="Genomic_DNA"/>
</dbReference>
<dbReference type="RefSeq" id="WP_382390650.1">
    <property type="nucleotide sequence ID" value="NZ_JBHUNA010000003.1"/>
</dbReference>
<dbReference type="InterPro" id="IPR004843">
    <property type="entry name" value="Calcineurin-like_PHP"/>
</dbReference>
<dbReference type="PANTHER" id="PTHR42850:SF7">
    <property type="entry name" value="BIS(5'-NUCLEOSYL)-TETRAPHOSPHATASE PRPE [ASYMMETRICAL]"/>
    <property type="match status" value="1"/>
</dbReference>
<dbReference type="Pfam" id="PF00149">
    <property type="entry name" value="Metallophos"/>
    <property type="match status" value="1"/>
</dbReference>